<keyword evidence="4 11" id="KW-0812">Transmembrane</keyword>
<accession>A0A385SUZ5</accession>
<keyword evidence="14" id="KW-1185">Reference proteome</keyword>
<feature type="transmembrane region" description="Helical" evidence="11">
    <location>
        <begin position="117"/>
        <end position="137"/>
    </location>
</feature>
<dbReference type="Pfam" id="PF01545">
    <property type="entry name" value="Cation_efflux"/>
    <property type="match status" value="1"/>
</dbReference>
<comment type="similarity">
    <text evidence="3">Belongs to the TMEM163 family.</text>
</comment>
<dbReference type="InterPro" id="IPR027469">
    <property type="entry name" value="Cation_efflux_TMD_sf"/>
</dbReference>
<dbReference type="Gene3D" id="1.20.1510.10">
    <property type="entry name" value="Cation efflux protein transmembrane domain"/>
    <property type="match status" value="1"/>
</dbReference>
<organism evidence="13 14">
    <name type="scientific">Chryseolinea soli</name>
    <dbReference type="NCBI Taxonomy" id="2321403"/>
    <lineage>
        <taxon>Bacteria</taxon>
        <taxon>Pseudomonadati</taxon>
        <taxon>Bacteroidota</taxon>
        <taxon>Cytophagia</taxon>
        <taxon>Cytophagales</taxon>
        <taxon>Fulvivirgaceae</taxon>
        <taxon>Chryseolinea</taxon>
    </lineage>
</organism>
<comment type="subcellular location">
    <subcellularLocation>
        <location evidence="2">Cytoplasmic vesicle</location>
        <location evidence="2">Secretory vesicle</location>
        <location evidence="2">Synaptic vesicle membrane</location>
        <topology evidence="2">Multi-pass membrane protein</topology>
    </subcellularLocation>
    <subcellularLocation>
        <location evidence="1">Early endosome membrane</location>
    </subcellularLocation>
</comment>
<dbReference type="GO" id="GO:0031410">
    <property type="term" value="C:cytoplasmic vesicle"/>
    <property type="evidence" value="ECO:0007669"/>
    <property type="project" value="UniProtKB-KW"/>
</dbReference>
<gene>
    <name evidence="13" type="ORF">D4L85_26805</name>
</gene>
<keyword evidence="8" id="KW-0770">Synapse</keyword>
<dbReference type="GO" id="GO:0008324">
    <property type="term" value="F:monoatomic cation transmembrane transporter activity"/>
    <property type="evidence" value="ECO:0007669"/>
    <property type="project" value="InterPro"/>
</dbReference>
<dbReference type="GO" id="GO:0016020">
    <property type="term" value="C:membrane"/>
    <property type="evidence" value="ECO:0007669"/>
    <property type="project" value="InterPro"/>
</dbReference>
<dbReference type="AlphaFoldDB" id="A0A385SUZ5"/>
<dbReference type="InterPro" id="IPR058533">
    <property type="entry name" value="Cation_efflux_TM"/>
</dbReference>
<feature type="transmembrane region" description="Helical" evidence="11">
    <location>
        <begin position="89"/>
        <end position="111"/>
    </location>
</feature>
<dbReference type="PANTHER" id="PTHR31937">
    <property type="entry name" value="TRANSMEMBRANE PROTEIN 163"/>
    <property type="match status" value="1"/>
</dbReference>
<dbReference type="KEGG" id="chk:D4L85_26805"/>
<name>A0A385SUZ5_9BACT</name>
<evidence type="ECO:0000256" key="7">
    <source>
        <dbReference type="ARBA" id="ARBA00022989"/>
    </source>
</evidence>
<keyword evidence="9 11" id="KW-0472">Membrane</keyword>
<feature type="domain" description="Cation efflux protein transmembrane" evidence="12">
    <location>
        <begin position="43"/>
        <end position="206"/>
    </location>
</feature>
<dbReference type="SUPFAM" id="SSF161111">
    <property type="entry name" value="Cation efflux protein transmembrane domain-like"/>
    <property type="match status" value="1"/>
</dbReference>
<evidence type="ECO:0000256" key="2">
    <source>
        <dbReference type="ARBA" id="ARBA00004644"/>
    </source>
</evidence>
<protein>
    <recommendedName>
        <fullName evidence="12">Cation efflux protein transmembrane domain-containing protein</fullName>
    </recommendedName>
</protein>
<dbReference type="Proteomes" id="UP000266183">
    <property type="component" value="Chromosome"/>
</dbReference>
<evidence type="ECO:0000256" key="5">
    <source>
        <dbReference type="ARBA" id="ARBA00022753"/>
    </source>
</evidence>
<evidence type="ECO:0000256" key="3">
    <source>
        <dbReference type="ARBA" id="ARBA00008731"/>
    </source>
</evidence>
<evidence type="ECO:0000313" key="14">
    <source>
        <dbReference type="Proteomes" id="UP000266183"/>
    </source>
</evidence>
<keyword evidence="7 11" id="KW-1133">Transmembrane helix</keyword>
<evidence type="ECO:0000313" key="13">
    <source>
        <dbReference type="EMBL" id="AYB33967.1"/>
    </source>
</evidence>
<proteinExistence type="inferred from homology"/>
<evidence type="ECO:0000256" key="1">
    <source>
        <dbReference type="ARBA" id="ARBA00004146"/>
    </source>
</evidence>
<reference evidence="14" key="1">
    <citation type="submission" date="2018-09" db="EMBL/GenBank/DDBJ databases">
        <title>Chryseolinea sp. KIS68-18 isolated from soil.</title>
        <authorList>
            <person name="Weon H.-Y."/>
            <person name="Kwon S.-W."/>
            <person name="Lee S.A."/>
        </authorList>
    </citation>
    <scope>NUCLEOTIDE SEQUENCE [LARGE SCALE GENOMIC DNA]</scope>
    <source>
        <strain evidence="14">KIS68-18</strain>
    </source>
</reference>
<keyword evidence="10" id="KW-0968">Cytoplasmic vesicle</keyword>
<dbReference type="EMBL" id="CP032382">
    <property type="protein sequence ID" value="AYB33967.1"/>
    <property type="molecule type" value="Genomic_DNA"/>
</dbReference>
<evidence type="ECO:0000256" key="11">
    <source>
        <dbReference type="SAM" id="Phobius"/>
    </source>
</evidence>
<evidence type="ECO:0000256" key="8">
    <source>
        <dbReference type="ARBA" id="ARBA00023018"/>
    </source>
</evidence>
<dbReference type="RefSeq" id="WP_119757193.1">
    <property type="nucleotide sequence ID" value="NZ_CP032382.1"/>
</dbReference>
<evidence type="ECO:0000256" key="6">
    <source>
        <dbReference type="ARBA" id="ARBA00022833"/>
    </source>
</evidence>
<feature type="transmembrane region" description="Helical" evidence="11">
    <location>
        <begin position="45"/>
        <end position="69"/>
    </location>
</feature>
<dbReference type="PANTHER" id="PTHR31937:SF2">
    <property type="entry name" value="TRANSMEMBRANE PROTEIN 163"/>
    <property type="match status" value="1"/>
</dbReference>
<evidence type="ECO:0000256" key="10">
    <source>
        <dbReference type="ARBA" id="ARBA00023329"/>
    </source>
</evidence>
<dbReference type="InterPro" id="IPR026765">
    <property type="entry name" value="Tmem163"/>
</dbReference>
<keyword evidence="5" id="KW-0967">Endosome</keyword>
<sequence length="217" mass="24052">MDLVVEKTSLKKYYKIAFALGVFTIVYNVLEGLLSTHFGYEDESLALFGFGADSFIEVVSGLGIVHMILRIQQKPDSNRDDFERTALRITGSAFFALVLGLASTGIFNLWTGHKPESTFWGVVISLLSILVMGFLIYGKIRVGRQLNSKAILADAECTKVCIYMSIVLLASSGIYELTKFAYADIIGTFGLAYLSFKEGRECFEKARTDKNCSCDHC</sequence>
<evidence type="ECO:0000256" key="9">
    <source>
        <dbReference type="ARBA" id="ARBA00023136"/>
    </source>
</evidence>
<evidence type="ECO:0000259" key="12">
    <source>
        <dbReference type="Pfam" id="PF01545"/>
    </source>
</evidence>
<dbReference type="OrthoDB" id="9790544at2"/>
<keyword evidence="6" id="KW-0862">Zinc</keyword>
<feature type="transmembrane region" description="Helical" evidence="11">
    <location>
        <begin position="12"/>
        <end position="30"/>
    </location>
</feature>
<evidence type="ECO:0000256" key="4">
    <source>
        <dbReference type="ARBA" id="ARBA00022692"/>
    </source>
</evidence>